<keyword evidence="6" id="KW-0479">Metal-binding</keyword>
<dbReference type="InterPro" id="IPR013785">
    <property type="entry name" value="Aldolase_TIM"/>
</dbReference>
<evidence type="ECO:0000256" key="4">
    <source>
        <dbReference type="ARBA" id="ARBA00022630"/>
    </source>
</evidence>
<dbReference type="Gene3D" id="3.40.50.720">
    <property type="entry name" value="NAD(P)-binding Rossmann-like Domain"/>
    <property type="match status" value="1"/>
</dbReference>
<dbReference type="Proteomes" id="UP000019184">
    <property type="component" value="Unassembled WGS sequence"/>
</dbReference>
<dbReference type="SUPFAM" id="SSF51905">
    <property type="entry name" value="FAD/NAD(P)-binding domain"/>
    <property type="match status" value="1"/>
</dbReference>
<comment type="cofactor">
    <cofactor evidence="2">
        <name>[4Fe-4S] cluster</name>
        <dbReference type="ChEBI" id="CHEBI:49883"/>
    </cofactor>
</comment>
<reference evidence="11 12" key="1">
    <citation type="journal article" date="2014" name="ISME J.">
        <title>Candidatus Competibacter-lineage genomes retrieved from metagenomes reveal functional metabolic diversity.</title>
        <authorList>
            <person name="McIlroy S.J."/>
            <person name="Albertsen M."/>
            <person name="Andresen E.K."/>
            <person name="Saunders A.M."/>
            <person name="Kristiansen R."/>
            <person name="Stokholm-Bjerregaard M."/>
            <person name="Nielsen K.L."/>
            <person name="Nielsen P.H."/>
        </authorList>
    </citation>
    <scope>NUCLEOTIDE SEQUENCE [LARGE SCALE GENOMIC DNA]</scope>
    <source>
        <strain evidence="11 12">Run_B_J11</strain>
    </source>
</reference>
<keyword evidence="7" id="KW-0560">Oxidoreductase</keyword>
<dbReference type="GO" id="GO:0010181">
    <property type="term" value="F:FMN binding"/>
    <property type="evidence" value="ECO:0007669"/>
    <property type="project" value="InterPro"/>
</dbReference>
<evidence type="ECO:0000256" key="7">
    <source>
        <dbReference type="ARBA" id="ARBA00023002"/>
    </source>
</evidence>
<keyword evidence="9" id="KW-0411">Iron-sulfur</keyword>
<evidence type="ECO:0000259" key="10">
    <source>
        <dbReference type="Pfam" id="PF00724"/>
    </source>
</evidence>
<keyword evidence="4" id="KW-0285">Flavoprotein</keyword>
<evidence type="ECO:0000256" key="3">
    <source>
        <dbReference type="ARBA" id="ARBA00011048"/>
    </source>
</evidence>
<keyword evidence="12" id="KW-1185">Reference proteome</keyword>
<organism evidence="11 12">
    <name type="scientific">Candidatus Contendobacter odensis Run_B_J11</name>
    <dbReference type="NCBI Taxonomy" id="1400861"/>
    <lineage>
        <taxon>Bacteria</taxon>
        <taxon>Pseudomonadati</taxon>
        <taxon>Pseudomonadota</taxon>
        <taxon>Gammaproteobacteria</taxon>
        <taxon>Candidatus Competibacteraceae</taxon>
        <taxon>Candidatus Contendibacter</taxon>
    </lineage>
</organism>
<accession>A0A7U7G992</accession>
<dbReference type="PANTHER" id="PTHR42917">
    <property type="entry name" value="2,4-DIENOYL-COA REDUCTASE"/>
    <property type="match status" value="1"/>
</dbReference>
<evidence type="ECO:0000256" key="6">
    <source>
        <dbReference type="ARBA" id="ARBA00022723"/>
    </source>
</evidence>
<dbReference type="InterPro" id="IPR001155">
    <property type="entry name" value="OxRdtase_FMN_N"/>
</dbReference>
<name>A0A7U7G992_9GAMM</name>
<sequence>MKPAVNESLERLFTPLLLSRKTAPNRFIFAAHQTNFATHHRFTERHVAYYAARAAGGAGLIVLEGSVVHRSDWPYEYIIFGYEAAVVDGYRQVAEAVHRHGALALAQLTHSGMQGSSHYSQLPLWAPSPVPEVNSRELPQAMDADDIAAVIEGFRQAARYAMDGGLDGVEINAGQDSLIRQFLSPLTNQRGDDYGGSLDNRLRFARQIIERVRHEVGSNALVGLRLCGDEYAPWAGIKPEDAAEIAQHLAGDGLLDFISVTSGSIYTGHITRPGLYQPPGFAVHLAAQIKAAVKLPVFAQGSIVDPVMATALLAEGKADAVEMTRALIADPELPLKFHEGRPGDIRPCLLSNQDNIISLVQNPRLSCVNNPAAGYEQETEFAPLKPARNQHRVLIVGGGPAGLEAARIAAN</sequence>
<evidence type="ECO:0000313" key="12">
    <source>
        <dbReference type="Proteomes" id="UP000019184"/>
    </source>
</evidence>
<dbReference type="InterPro" id="IPR051793">
    <property type="entry name" value="NADH:flavin_oxidoreductase"/>
</dbReference>
<dbReference type="AlphaFoldDB" id="A0A7U7G992"/>
<comment type="caution">
    <text evidence="11">The sequence shown here is derived from an EMBL/GenBank/DDBJ whole genome shotgun (WGS) entry which is preliminary data.</text>
</comment>
<dbReference type="EMBL" id="CBTK010000041">
    <property type="protein sequence ID" value="CDH43835.1"/>
    <property type="molecule type" value="Genomic_DNA"/>
</dbReference>
<dbReference type="GO" id="GO:0051536">
    <property type="term" value="F:iron-sulfur cluster binding"/>
    <property type="evidence" value="ECO:0007669"/>
    <property type="project" value="UniProtKB-KW"/>
</dbReference>
<comment type="cofactor">
    <cofactor evidence="1">
        <name>FMN</name>
        <dbReference type="ChEBI" id="CHEBI:58210"/>
    </cofactor>
</comment>
<dbReference type="Pfam" id="PF00724">
    <property type="entry name" value="Oxidored_FMN"/>
    <property type="match status" value="1"/>
</dbReference>
<dbReference type="PANTHER" id="PTHR42917:SF2">
    <property type="entry name" value="2,4-DIENOYL-COA REDUCTASE [(2E)-ENOYL-COA-PRODUCING]"/>
    <property type="match status" value="1"/>
</dbReference>
<dbReference type="Gene3D" id="3.20.20.70">
    <property type="entry name" value="Aldolase class I"/>
    <property type="match status" value="1"/>
</dbReference>
<dbReference type="GO" id="GO:0046872">
    <property type="term" value="F:metal ion binding"/>
    <property type="evidence" value="ECO:0007669"/>
    <property type="project" value="UniProtKB-KW"/>
</dbReference>
<evidence type="ECO:0000256" key="2">
    <source>
        <dbReference type="ARBA" id="ARBA00001966"/>
    </source>
</evidence>
<evidence type="ECO:0000256" key="1">
    <source>
        <dbReference type="ARBA" id="ARBA00001917"/>
    </source>
</evidence>
<evidence type="ECO:0000313" key="11">
    <source>
        <dbReference type="EMBL" id="CDH43835.1"/>
    </source>
</evidence>
<evidence type="ECO:0000256" key="8">
    <source>
        <dbReference type="ARBA" id="ARBA00023004"/>
    </source>
</evidence>
<dbReference type="RefSeq" id="WP_051497371.1">
    <property type="nucleotide sequence ID" value="NZ_CBTK010000041.1"/>
</dbReference>
<keyword evidence="8" id="KW-0408">Iron</keyword>
<gene>
    <name evidence="11" type="ORF">BN874_1350033</name>
</gene>
<evidence type="ECO:0000256" key="5">
    <source>
        <dbReference type="ARBA" id="ARBA00022643"/>
    </source>
</evidence>
<dbReference type="SUPFAM" id="SSF51395">
    <property type="entry name" value="FMN-linked oxidoreductases"/>
    <property type="match status" value="1"/>
</dbReference>
<dbReference type="InterPro" id="IPR036188">
    <property type="entry name" value="FAD/NAD-bd_sf"/>
</dbReference>
<proteinExistence type="inferred from homology"/>
<dbReference type="GO" id="GO:0016491">
    <property type="term" value="F:oxidoreductase activity"/>
    <property type="evidence" value="ECO:0007669"/>
    <property type="project" value="UniProtKB-KW"/>
</dbReference>
<dbReference type="OrthoDB" id="8523426at2"/>
<feature type="domain" description="NADH:flavin oxidoreductase/NADH oxidase N-terminal" evidence="10">
    <location>
        <begin position="12"/>
        <end position="342"/>
    </location>
</feature>
<evidence type="ECO:0000256" key="9">
    <source>
        <dbReference type="ARBA" id="ARBA00023014"/>
    </source>
</evidence>
<keyword evidence="5" id="KW-0288">FMN</keyword>
<protein>
    <submittedName>
        <fullName evidence="11">NADH:flavin oxidoreductases</fullName>
    </submittedName>
</protein>
<comment type="similarity">
    <text evidence="3">In the N-terminal section; belongs to the NADH:flavin oxidoreductase/NADH oxidase family.</text>
</comment>